<dbReference type="Proteomes" id="UP000646548">
    <property type="component" value="Unassembled WGS sequence"/>
</dbReference>
<dbReference type="EMBL" id="WKFB01000166">
    <property type="protein sequence ID" value="KAF6733143.1"/>
    <property type="molecule type" value="Genomic_DNA"/>
</dbReference>
<name>A0A834CRM8_ORYME</name>
<dbReference type="AlphaFoldDB" id="A0A834CRM8"/>
<protein>
    <submittedName>
        <fullName evidence="2">Uncharacterized protein</fullName>
    </submittedName>
</protein>
<reference evidence="2" key="1">
    <citation type="journal article" name="BMC Genomics">
        <title>Long-read sequencing and de novo genome assembly of marine medaka (Oryzias melastigma).</title>
        <authorList>
            <person name="Liang P."/>
            <person name="Saqib H.S.A."/>
            <person name="Ni X."/>
            <person name="Shen Y."/>
        </authorList>
    </citation>
    <scope>NUCLEOTIDE SEQUENCE</scope>
    <source>
        <strain evidence="2">Bigg-433</strain>
    </source>
</reference>
<feature type="region of interest" description="Disordered" evidence="1">
    <location>
        <begin position="74"/>
        <end position="104"/>
    </location>
</feature>
<feature type="region of interest" description="Disordered" evidence="1">
    <location>
        <begin position="38"/>
        <end position="58"/>
    </location>
</feature>
<evidence type="ECO:0000313" key="3">
    <source>
        <dbReference type="Proteomes" id="UP000646548"/>
    </source>
</evidence>
<proteinExistence type="predicted"/>
<accession>A0A834CRM8</accession>
<organism evidence="2 3">
    <name type="scientific">Oryzias melastigma</name>
    <name type="common">Marine medaka</name>
    <dbReference type="NCBI Taxonomy" id="30732"/>
    <lineage>
        <taxon>Eukaryota</taxon>
        <taxon>Metazoa</taxon>
        <taxon>Chordata</taxon>
        <taxon>Craniata</taxon>
        <taxon>Vertebrata</taxon>
        <taxon>Euteleostomi</taxon>
        <taxon>Actinopterygii</taxon>
        <taxon>Neopterygii</taxon>
        <taxon>Teleostei</taxon>
        <taxon>Neoteleostei</taxon>
        <taxon>Acanthomorphata</taxon>
        <taxon>Ovalentaria</taxon>
        <taxon>Atherinomorphae</taxon>
        <taxon>Beloniformes</taxon>
        <taxon>Adrianichthyidae</taxon>
        <taxon>Oryziinae</taxon>
        <taxon>Oryzias</taxon>
    </lineage>
</organism>
<sequence>MALEKVHTGASSHPSFRITRFSDLQLVNALSHLFLLSQNKDTKSDESKTSPSYKKERKMSLIQKQHLLKRFLHPRDEMSDSATDPLHAVAGDAEQNVASRAAGS</sequence>
<comment type="caution">
    <text evidence="2">The sequence shown here is derived from an EMBL/GenBank/DDBJ whole genome shotgun (WGS) entry which is preliminary data.</text>
</comment>
<evidence type="ECO:0000256" key="1">
    <source>
        <dbReference type="SAM" id="MobiDB-lite"/>
    </source>
</evidence>
<gene>
    <name evidence="2" type="ORF">FQA47_018843</name>
</gene>
<evidence type="ECO:0000313" key="2">
    <source>
        <dbReference type="EMBL" id="KAF6733143.1"/>
    </source>
</evidence>